<dbReference type="GO" id="GO:2000051">
    <property type="term" value="P:negative regulation of non-canonical Wnt signaling pathway"/>
    <property type="evidence" value="ECO:0007669"/>
    <property type="project" value="TreeGrafter"/>
</dbReference>
<evidence type="ECO:0000256" key="5">
    <source>
        <dbReference type="SAM" id="MobiDB-lite"/>
    </source>
</evidence>
<evidence type="ECO:0000256" key="4">
    <source>
        <dbReference type="PROSITE-ProRule" id="PRU00175"/>
    </source>
</evidence>
<evidence type="ECO:0000256" key="3">
    <source>
        <dbReference type="ARBA" id="ARBA00022833"/>
    </source>
</evidence>
<feature type="compositionally biased region" description="Basic residues" evidence="5">
    <location>
        <begin position="11"/>
        <end position="22"/>
    </location>
</feature>
<dbReference type="GeneTree" id="ENSGT00630000089884"/>
<dbReference type="GO" id="GO:0002040">
    <property type="term" value="P:sprouting angiogenesis"/>
    <property type="evidence" value="ECO:0007669"/>
    <property type="project" value="TreeGrafter"/>
</dbReference>
<dbReference type="GO" id="GO:0005730">
    <property type="term" value="C:nucleolus"/>
    <property type="evidence" value="ECO:0007669"/>
    <property type="project" value="TreeGrafter"/>
</dbReference>
<accession>A0A8D3DYF2</accession>
<evidence type="ECO:0000259" key="6">
    <source>
        <dbReference type="PROSITE" id="PS50089"/>
    </source>
</evidence>
<feature type="compositionally biased region" description="Basic and acidic residues" evidence="5">
    <location>
        <begin position="70"/>
        <end position="80"/>
    </location>
</feature>
<dbReference type="InterPro" id="IPR013083">
    <property type="entry name" value="Znf_RING/FYVE/PHD"/>
</dbReference>
<reference evidence="7" key="1">
    <citation type="submission" date="2023-05" db="EMBL/GenBank/DDBJ databases">
        <title>High-quality long-read genome of Scophthalmus maximus.</title>
        <authorList>
            <person name="Lien S."/>
            <person name="Martinez P."/>
        </authorList>
    </citation>
    <scope>NUCLEOTIDE SEQUENCE [LARGE SCALE GENOMIC DNA]</scope>
</reference>
<feature type="compositionally biased region" description="Basic and acidic residues" evidence="5">
    <location>
        <begin position="386"/>
        <end position="402"/>
    </location>
</feature>
<dbReference type="InterPro" id="IPR001841">
    <property type="entry name" value="Znf_RING"/>
</dbReference>
<dbReference type="GO" id="GO:0008270">
    <property type="term" value="F:zinc ion binding"/>
    <property type="evidence" value="ECO:0007669"/>
    <property type="project" value="UniProtKB-KW"/>
</dbReference>
<dbReference type="GO" id="GO:0004842">
    <property type="term" value="F:ubiquitin-protein transferase activity"/>
    <property type="evidence" value="ECO:0007669"/>
    <property type="project" value="InterPro"/>
</dbReference>
<dbReference type="GO" id="GO:0016887">
    <property type="term" value="F:ATP hydrolysis activity"/>
    <property type="evidence" value="ECO:0007669"/>
    <property type="project" value="InterPro"/>
</dbReference>
<feature type="region of interest" description="Disordered" evidence="5">
    <location>
        <begin position="1769"/>
        <end position="1801"/>
    </location>
</feature>
<dbReference type="GO" id="GO:0006511">
    <property type="term" value="P:ubiquitin-dependent protein catabolic process"/>
    <property type="evidence" value="ECO:0007669"/>
    <property type="project" value="TreeGrafter"/>
</dbReference>
<sequence>MEVKDKEQEKKKRKRNRRRKKSISNVRGGAGAKSENAEKDKMEAVEATGSKTPESVPSESPRVDPPAEDDPPRGEPRGDVRTAQAQTQTRKSRGTSRNTQTPVVVQSSKDTQTDFAMLEQDDANNGKTRPGANVAAETQLQQDGRAPEPVLRDDSAGHMPVSQHGNPASDSAKKQNPENESNSAEEVPSAGVSEKVPSAGVSEEVPSAGVSEEVPSAGVSEEVPSAAVSEEVPSAAVSEEVPSAGVSEEVPSAGVSEEVPSAGVSEEVPSAGVSEEVPSAGVSEEVPSAGVSEEVPSAGVSEKVPSAGVSEEVPSAGVSEEVPSAGVSEEVPSAGVSEEVPSAGVSEEVPSAGVSGDPKGSGLTSYAGAVSGEGKSEKPSNASVDKTADKTTKMPQSTRDRNPVTAPPPAGPMFTFHVYAVLEKKFRFNKEHDELVLFHSGGYEPLTVTHFVGVGQEGYLIEARFSVEESNLVRGNWLRYGYGVKQRQKELIEVATRHVQFPPNSNIKELHLYEGLISRHEERGFWKTGLNIVGWKRSKGAETSDAWQASARTLLDRIFQKWTPSDKQSTESLGDHLMHFASSLGSAHSRLTFEDETKLTEIMTSELISEGLVRILKGDPTEKLPGGANPLLLGLSVFTVTRKCGINLGVKGWAELCVLVSSEAAMEKKNLDASLSSFQSLQHTVLGLINLCAHHMVPELVLLVPLLLRLRQSGAGATKVGPTVEEENWSGLEGVQFIRFREIVQSCPDKRRKMMTLTKSQLSLAKETPLLLIGWLSVFALEDLPEFSDLTGIPAEHLIQSLLYRLRTCADTRDNNRVREIVKHAQTTLNHILKKVDEEKDRMVECGNIGPAFLSSVGVAKSTCRLVRLVPWYQAVVLSHQLVLKLADVSDAALTKQSEDDTFETSKPQQLLDKLLVMQQQISEWRDDLLQKPLVTASKALAYPKEIEMWNALLNVECSIEGVSSQWTQSLTKDLRKRISRASEEDQVLLCCLETTTAAVRRSSVAVQACFHELCQSAIKSICQRGQAGDLMRSLSSRVKDLPVVVLSAVVVQSAARFRDDPVVQLLDSQSAASHLLLQGDWKSIQVDDSAGQVVHSCVVVVKSLVESLLLGHVALGHLQTCLKHKEQFKKLYLQYKKNTAYITVPVGAEVVLAQREKDLNSFLQRKKQMDTLIKMMAKVKESITVPEMRTLEEQHSADLQTVALNQLVLVQSFDAEGKLTKAGPAQILWYNTSLNVLKMASEMHKLHQSNLILSSWVKGAASLASARRPSPAPVAVTLTQVCEHIWNPLLTEFCQLGVSVVNANVSIEQLDRVLVESGDRGDWMLMKKELSLMSEMISESGQFPPAEKWVVARLGQIQEYSQLHEAAAAASAMLKIADKMKLAGNFTEIEALRQLEQDSFKQRVLGSLSDDLFCAKHHLSAVTKQHTLCLEEFLASQTLVSWVKANLKNMSDVKVYVELASISAGENDTEIDQVACFHDAVMGYAPLLYSLSPQAGFREFMKRARHVWDTQSRDEKLPDKLRESTRLLSWLKALKETHGSVEQSSLSLASSINADGVYHVGWSDENTERRCLQNMVQVTVAKDGEEKSYKLEELQELQNKLMLMSSKGEHGREQVNRFTEVFEGVQRLGATLLQMQTSGNMLFREWRAEVKCCPLQQPCITVTFLSLKGKQMLYHGELTEQLQKMAHSMDRCQKEWRSFVGEMRSKFILLNHYTSEQMVYLCFWIHKVCQWNVTVPQQLWNLLFSIKPQCTLTDVRVAYDSAAGMMSKHDELEDDESDDEDQCHKASSELKPPSPGHTEEEIEEIHDLMEFSSEDEDECEMKSDDDHTEDSLENLWRLFKKDMSQYLNDYIDISTLAHFLSCLSDMNQQHMIRNLPLILQEGKPNLLLCPSAEVFTTVLSLYMESPEQPLPSADEVLVCREETTEEEVEIFLRRALSHGTEQNCQKIYCLVNPGLLGYDVSVALGELFEALERSANPQYRLVIVSPVVHQHKYVPSFFSNDKVQAGVSLTSENARKYLHHHFRQNTLTPNPVALVSPDHLSVWMVSSVRPAVGKSLYVNRLFEKFQQKSSRAKHIRIRLIEPCVDIDSLIKSLSETLATLREQDPVLLHIDTAGVRSGLEELLFRLLVLGCLSDSHGMLWRRNVTHLITVEVLNTYSSPQNQPKEITTFSSLLTRSDVKVVAHALGLHTDMILLLSLHQFDTEVSFCNTIRGFIQDAGHSPNILVIQMDLEESHCSGELMASAKYCTMNSLMPLLDQTCWVIFIVKVSRIPSQSQYIGFQGGFWQSVHIDDLRDSEDMSLNLLVFCGTLISNLLNPTPTEQKGDGERDRNDSQADVAHLHSLSLVRSCIQKAVGLLRDPSGVTSRSMQRMNILLTLLGTGQCHIGAHFQRVLLSRLAEALAQREERMSSPKEWVSIEAKKRQALQEGGTLRHTLWRRLQSAVIPILASMLEAMDRFANLDLLSDQTLSRGLTTLWLDILADSQVLDLTPLQKPSGSDQEVLVQHHFLLDGEEQPCSAPFSSLITTHLESLWAESEFMPVTTDDGTERILQFVSAFDSSRLCGHLNKLSDGERREFGHLYLRDFLLISLKIKSKVELRVLTRSVLGCMSELQSSACVAPDLSPAWIMAAAKHFAPRLDTLCHIFLLQPHLATDVFQQGAKRELQEMVDDISALGVCVEQTKLLTLTSLPACESFVSRVELLQPCLDRALGQKYSRLCSSDCVQHLDSIRSLWHGMLVVASFIQHVVFKVQHNDSRMKELALKHCNLHLNLMQASPDVRSVDTLRQLIRILNSFHNECIGRELRFGVSCAVCLSELREPAALPCQHVFCLPCVRLCLQPHKRSCPTCRADAPPDFAPTVSHTIKAALQQQAAVRTCCNSFFLEVVSRFCLSEGQRPGDGVVELLFSLLVSANGDVYRTRELTPFLECVDNSPVVRSVLPKLLLQYSFQQAKTHVETYLKNLEEKLLDTEDHTELYLLFVNCFQDSLLCSDARAADRSREQQTRAEITFLSRFARKQAPDRRGRPAEFLLSMAQLRICLSTAARLLENAAVQGSGEEVEAQYLRQVQAVCQYCGNDWHKVYLLRALHRLSGVERILSLMNCPDWRWLFPAELVRLQTMIPTSVDQFLCCGTSYRATRDAVARVLLENRDDAFLKELKTLRGSRISLVALALFRHFTCRYRSADVNVRPSPQERARLVKLLKNVKSSGEFRDFCASLLSNQIGGPGSRVRVDEGLSPPRRTVLELLVHLSSVLLAGNALLAPLQQVASQPHNVTNSFLPTMPDDHSTEARQWLHRGSLWSTPVPMDTFALWESVVNRWFPGSVPTVEFQSAVIVTSQSEGLFQRQTGEIGLGRDTCWGKRLAGPTPPRDR</sequence>
<evidence type="ECO:0000256" key="1">
    <source>
        <dbReference type="ARBA" id="ARBA00022723"/>
    </source>
</evidence>
<dbReference type="SUPFAM" id="SSF57850">
    <property type="entry name" value="RING/U-box"/>
    <property type="match status" value="1"/>
</dbReference>
<dbReference type="GO" id="GO:0016020">
    <property type="term" value="C:membrane"/>
    <property type="evidence" value="ECO:0007669"/>
    <property type="project" value="TreeGrafter"/>
</dbReference>
<feature type="compositionally biased region" description="Polar residues" evidence="5">
    <location>
        <begin position="83"/>
        <end position="114"/>
    </location>
</feature>
<organism evidence="7 8">
    <name type="scientific">Scophthalmus maximus</name>
    <name type="common">Turbot</name>
    <name type="synonym">Psetta maxima</name>
    <dbReference type="NCBI Taxonomy" id="52904"/>
    <lineage>
        <taxon>Eukaryota</taxon>
        <taxon>Metazoa</taxon>
        <taxon>Chordata</taxon>
        <taxon>Craniata</taxon>
        <taxon>Vertebrata</taxon>
        <taxon>Euteleostomi</taxon>
        <taxon>Actinopterygii</taxon>
        <taxon>Neopterygii</taxon>
        <taxon>Teleostei</taxon>
        <taxon>Neoteleostei</taxon>
        <taxon>Acanthomorphata</taxon>
        <taxon>Carangaria</taxon>
        <taxon>Pleuronectiformes</taxon>
        <taxon>Pleuronectoidei</taxon>
        <taxon>Scophthalmidae</taxon>
        <taxon>Scophthalmus</taxon>
    </lineage>
</organism>
<dbReference type="PROSITE" id="PS50089">
    <property type="entry name" value="ZF_RING_2"/>
    <property type="match status" value="1"/>
</dbReference>
<keyword evidence="3" id="KW-0862">Zinc</keyword>
<dbReference type="Pfam" id="PF00097">
    <property type="entry name" value="zf-C3HC4"/>
    <property type="match status" value="1"/>
</dbReference>
<feature type="compositionally biased region" description="Polar residues" evidence="5">
    <location>
        <begin position="49"/>
        <end position="58"/>
    </location>
</feature>
<dbReference type="PROSITE" id="PS00518">
    <property type="entry name" value="ZF_RING_1"/>
    <property type="match status" value="1"/>
</dbReference>
<dbReference type="Gene3D" id="3.30.40.10">
    <property type="entry name" value="Zinc/RING finger domain, C3HC4 (zinc finger)"/>
    <property type="match status" value="1"/>
</dbReference>
<feature type="compositionally biased region" description="Acidic residues" evidence="5">
    <location>
        <begin position="1773"/>
        <end position="1782"/>
    </location>
</feature>
<dbReference type="Proteomes" id="UP000694558">
    <property type="component" value="Chromosome 18"/>
</dbReference>
<dbReference type="InterPro" id="IPR017907">
    <property type="entry name" value="Znf_RING_CS"/>
</dbReference>
<feature type="region of interest" description="Disordered" evidence="5">
    <location>
        <begin position="1"/>
        <end position="409"/>
    </location>
</feature>
<keyword evidence="1" id="KW-0479">Metal-binding</keyword>
<dbReference type="SMART" id="SM00184">
    <property type="entry name" value="RING"/>
    <property type="match status" value="1"/>
</dbReference>
<reference evidence="7" key="2">
    <citation type="submission" date="2025-08" db="UniProtKB">
        <authorList>
            <consortium name="Ensembl"/>
        </authorList>
    </citation>
    <scope>IDENTIFICATION</scope>
</reference>
<feature type="compositionally biased region" description="Basic and acidic residues" evidence="5">
    <location>
        <begin position="1"/>
        <end position="10"/>
    </location>
</feature>
<feature type="compositionally biased region" description="Low complexity" evidence="5">
    <location>
        <begin position="216"/>
        <end position="252"/>
    </location>
</feature>
<dbReference type="GO" id="GO:0005829">
    <property type="term" value="C:cytosol"/>
    <property type="evidence" value="ECO:0007669"/>
    <property type="project" value="TreeGrafter"/>
</dbReference>
<evidence type="ECO:0000256" key="2">
    <source>
        <dbReference type="ARBA" id="ARBA00022771"/>
    </source>
</evidence>
<evidence type="ECO:0000313" key="8">
    <source>
        <dbReference type="Proteomes" id="UP000694558"/>
    </source>
</evidence>
<dbReference type="PANTHER" id="PTHR22605">
    <property type="entry name" value="RZ-TYPE DOMAIN-CONTAINING PROTEIN"/>
    <property type="match status" value="1"/>
</dbReference>
<feature type="compositionally biased region" description="Basic and acidic residues" evidence="5">
    <location>
        <begin position="35"/>
        <end position="44"/>
    </location>
</feature>
<dbReference type="PANTHER" id="PTHR22605:SF21">
    <property type="entry name" value="E3 UBIQUITIN-PROTEIN LIGASE RNF213-BETA"/>
    <property type="match status" value="1"/>
</dbReference>
<name>A0A8D3DYF2_SCOMX</name>
<keyword evidence="2 4" id="KW-0863">Zinc-finger</keyword>
<feature type="domain" description="RING-type" evidence="6">
    <location>
        <begin position="2808"/>
        <end position="2847"/>
    </location>
</feature>
<evidence type="ECO:0000313" key="7">
    <source>
        <dbReference type="Ensembl" id="ENSSMAP00000064561.1"/>
    </source>
</evidence>
<dbReference type="InterPro" id="IPR031248">
    <property type="entry name" value="RNF213"/>
</dbReference>
<dbReference type="Ensembl" id="ENSSMAT00000060335.1">
    <property type="protein sequence ID" value="ENSSMAP00000064561.1"/>
    <property type="gene ID" value="ENSSMAG00000024570.1"/>
</dbReference>
<dbReference type="InterPro" id="IPR018957">
    <property type="entry name" value="Znf_C3HC4_RING-type"/>
</dbReference>
<proteinExistence type="predicted"/>
<protein>
    <submittedName>
        <fullName evidence="7">Ring finger protein 213b</fullName>
    </submittedName>
</protein>